<feature type="non-terminal residue" evidence="1">
    <location>
        <position position="1"/>
    </location>
</feature>
<proteinExistence type="predicted"/>
<name>A0A4Y4XP83_HELPX</name>
<sequence>KERKEKPSSKEIQDEDIFISAKQRYEKAHKIIPISTRIHAKDVVLIYKKMPFPLENLDIVAQDDRVKIDGNYK</sequence>
<gene>
    <name evidence="1" type="ORF">B0X64_00755</name>
</gene>
<accession>A0A4Y4XP83</accession>
<dbReference type="AlphaFoldDB" id="A0A4Y4XP83"/>
<evidence type="ECO:0000313" key="2">
    <source>
        <dbReference type="Proteomes" id="UP000319650"/>
    </source>
</evidence>
<organism evidence="1 2">
    <name type="scientific">Helicobacter pylori</name>
    <name type="common">Campylobacter pylori</name>
    <dbReference type="NCBI Taxonomy" id="210"/>
    <lineage>
        <taxon>Bacteria</taxon>
        <taxon>Pseudomonadati</taxon>
        <taxon>Campylobacterota</taxon>
        <taxon>Epsilonproteobacteria</taxon>
        <taxon>Campylobacterales</taxon>
        <taxon>Helicobacteraceae</taxon>
        <taxon>Helicobacter</taxon>
    </lineage>
</organism>
<evidence type="ECO:0000313" key="1">
    <source>
        <dbReference type="EMBL" id="OOQ41471.1"/>
    </source>
</evidence>
<dbReference type="Proteomes" id="UP000319650">
    <property type="component" value="Unassembled WGS sequence"/>
</dbReference>
<dbReference type="EMBL" id="MUPN01000077">
    <property type="protein sequence ID" value="OOQ41471.1"/>
    <property type="molecule type" value="Genomic_DNA"/>
</dbReference>
<reference evidence="1 2" key="1">
    <citation type="journal article" date="2017" name="Front. Cell. Infect. Microbiol.">
        <title>Whole Genome Sequence and Phylogenetic Analysis Show Helicobacter pylori Strains from Latin America Have Followed a Unique Evolution Pathway.</title>
        <authorList>
            <person name="Munoz-Ramirez Z.Y."/>
            <person name="Mendez-Tenorio A."/>
            <person name="Kato I."/>
            <person name="Bravo M.M."/>
            <person name="Rizzato C."/>
            <person name="Thorell K."/>
            <person name="Torres R.C."/>
            <person name="Aviles-Jimenez F."/>
            <person name="Camorlinga M."/>
            <person name="Canzian F."/>
            <person name="Torres J."/>
        </authorList>
    </citation>
    <scope>NUCLEOTIDE SEQUENCE [LARGE SCALE GENOMIC DNA]</scope>
    <source>
        <strain evidence="1 2">CM22351</strain>
    </source>
</reference>
<protein>
    <submittedName>
        <fullName evidence="1">Uncharacterized protein</fullName>
    </submittedName>
</protein>
<comment type="caution">
    <text evidence="1">The sequence shown here is derived from an EMBL/GenBank/DDBJ whole genome shotgun (WGS) entry which is preliminary data.</text>
</comment>
<dbReference type="RefSeq" id="WP_143429152.1">
    <property type="nucleotide sequence ID" value="NZ_MUPN01000077.1"/>
</dbReference>
<feature type="non-terminal residue" evidence="1">
    <location>
        <position position="73"/>
    </location>
</feature>